<evidence type="ECO:0000313" key="6">
    <source>
        <dbReference type="Proteomes" id="UP000523000"/>
    </source>
</evidence>
<keyword evidence="6" id="KW-1185">Reference proteome</keyword>
<accession>A0A839QNZ9</accession>
<dbReference type="EMBL" id="JACHVS010000001">
    <property type="protein sequence ID" value="MBB2996365.1"/>
    <property type="molecule type" value="Genomic_DNA"/>
</dbReference>
<dbReference type="GO" id="GO:0006355">
    <property type="term" value="P:regulation of DNA-templated transcription"/>
    <property type="evidence" value="ECO:0007669"/>
    <property type="project" value="InterPro"/>
</dbReference>
<dbReference type="SMART" id="SM00421">
    <property type="entry name" value="HTH_LUXR"/>
    <property type="match status" value="1"/>
</dbReference>
<protein>
    <submittedName>
        <fullName evidence="5">DNA-binding NarL/FixJ family response regulator</fullName>
    </submittedName>
</protein>
<dbReference type="InterPro" id="IPR016032">
    <property type="entry name" value="Sig_transdc_resp-reg_C-effctor"/>
</dbReference>
<organism evidence="5 6">
    <name type="scientific">Paeniglutamicibacter cryotolerans</name>
    <dbReference type="NCBI Taxonomy" id="670079"/>
    <lineage>
        <taxon>Bacteria</taxon>
        <taxon>Bacillati</taxon>
        <taxon>Actinomycetota</taxon>
        <taxon>Actinomycetes</taxon>
        <taxon>Micrococcales</taxon>
        <taxon>Micrococcaceae</taxon>
        <taxon>Paeniglutamicibacter</taxon>
    </lineage>
</organism>
<dbReference type="InterPro" id="IPR000792">
    <property type="entry name" value="Tscrpt_reg_LuxR_C"/>
</dbReference>
<feature type="domain" description="HTH luxR-type" evidence="4">
    <location>
        <begin position="52"/>
        <end position="117"/>
    </location>
</feature>
<keyword evidence="2 5" id="KW-0238">DNA-binding</keyword>
<dbReference type="PANTHER" id="PTHR43214">
    <property type="entry name" value="TWO-COMPONENT RESPONSE REGULATOR"/>
    <property type="match status" value="1"/>
</dbReference>
<dbReference type="GO" id="GO:0003677">
    <property type="term" value="F:DNA binding"/>
    <property type="evidence" value="ECO:0007669"/>
    <property type="project" value="UniProtKB-KW"/>
</dbReference>
<evidence type="ECO:0000256" key="2">
    <source>
        <dbReference type="ARBA" id="ARBA00023125"/>
    </source>
</evidence>
<dbReference type="CDD" id="cd06170">
    <property type="entry name" value="LuxR_C_like"/>
    <property type="match status" value="1"/>
</dbReference>
<dbReference type="PANTHER" id="PTHR43214:SF24">
    <property type="entry name" value="TRANSCRIPTIONAL REGULATORY PROTEIN NARL-RELATED"/>
    <property type="match status" value="1"/>
</dbReference>
<evidence type="ECO:0000259" key="4">
    <source>
        <dbReference type="PROSITE" id="PS50043"/>
    </source>
</evidence>
<dbReference type="Proteomes" id="UP000523000">
    <property type="component" value="Unassembled WGS sequence"/>
</dbReference>
<dbReference type="SUPFAM" id="SSF46894">
    <property type="entry name" value="C-terminal effector domain of the bipartite response regulators"/>
    <property type="match status" value="1"/>
</dbReference>
<comment type="caution">
    <text evidence="5">The sequence shown here is derived from an EMBL/GenBank/DDBJ whole genome shotgun (WGS) entry which is preliminary data.</text>
</comment>
<name>A0A839QNZ9_9MICC</name>
<dbReference type="Gene3D" id="3.40.50.2300">
    <property type="match status" value="1"/>
</dbReference>
<dbReference type="InterPro" id="IPR039420">
    <property type="entry name" value="WalR-like"/>
</dbReference>
<dbReference type="Pfam" id="PF00196">
    <property type="entry name" value="GerE"/>
    <property type="match status" value="1"/>
</dbReference>
<evidence type="ECO:0000256" key="3">
    <source>
        <dbReference type="ARBA" id="ARBA00023163"/>
    </source>
</evidence>
<dbReference type="PRINTS" id="PR00038">
    <property type="entry name" value="HTHLUXR"/>
</dbReference>
<proteinExistence type="predicted"/>
<reference evidence="5 6" key="1">
    <citation type="submission" date="2020-08" db="EMBL/GenBank/DDBJ databases">
        <title>Sequencing the genomes of 1000 actinobacteria strains.</title>
        <authorList>
            <person name="Klenk H.-P."/>
        </authorList>
    </citation>
    <scope>NUCLEOTIDE SEQUENCE [LARGE SCALE GENOMIC DNA]</scope>
    <source>
        <strain evidence="5 6">DSM 22826</strain>
    </source>
</reference>
<gene>
    <name evidence="5" type="ORF">E9229_002556</name>
</gene>
<evidence type="ECO:0000256" key="1">
    <source>
        <dbReference type="ARBA" id="ARBA00023015"/>
    </source>
</evidence>
<dbReference type="PROSITE" id="PS50043">
    <property type="entry name" value="HTH_LUXR_2"/>
    <property type="match status" value="1"/>
</dbReference>
<keyword evidence="1" id="KW-0805">Transcription regulation</keyword>
<dbReference type="RefSeq" id="WP_183511636.1">
    <property type="nucleotide sequence ID" value="NZ_BAABGK010000012.1"/>
</dbReference>
<evidence type="ECO:0000313" key="5">
    <source>
        <dbReference type="EMBL" id="MBB2996365.1"/>
    </source>
</evidence>
<dbReference type="AlphaFoldDB" id="A0A839QNZ9"/>
<keyword evidence="3" id="KW-0804">Transcription</keyword>
<sequence length="120" mass="13046">MDAVRYGASSFLPQGSTPEFACELIRTVRAGHAVIAPQALGALRTAEPDPAPPTPELYVTLGEREVLAAVARGLANPEICAKLFLGKSTVKTRIGAILRKLELRDRVQFVVYPYENRVGR</sequence>